<protein>
    <submittedName>
        <fullName evidence="2">Uncharacterized protein</fullName>
    </submittedName>
</protein>
<evidence type="ECO:0000256" key="1">
    <source>
        <dbReference type="SAM" id="MobiDB-lite"/>
    </source>
</evidence>
<evidence type="ECO:0000313" key="2">
    <source>
        <dbReference type="EMBL" id="KAK6728730.1"/>
    </source>
</evidence>
<accession>A0ABR1BU21</accession>
<gene>
    <name evidence="2" type="primary">Necator_chrI.g2152</name>
    <name evidence="2" type="ORF">RB195_006025</name>
</gene>
<comment type="caution">
    <text evidence="2">The sequence shown here is derived from an EMBL/GenBank/DDBJ whole genome shotgun (WGS) entry which is preliminary data.</text>
</comment>
<proteinExistence type="predicted"/>
<name>A0ABR1BU21_NECAM</name>
<dbReference type="Proteomes" id="UP001303046">
    <property type="component" value="Unassembled WGS sequence"/>
</dbReference>
<organism evidence="2 3">
    <name type="scientific">Necator americanus</name>
    <name type="common">Human hookworm</name>
    <dbReference type="NCBI Taxonomy" id="51031"/>
    <lineage>
        <taxon>Eukaryota</taxon>
        <taxon>Metazoa</taxon>
        <taxon>Ecdysozoa</taxon>
        <taxon>Nematoda</taxon>
        <taxon>Chromadorea</taxon>
        <taxon>Rhabditida</taxon>
        <taxon>Rhabditina</taxon>
        <taxon>Rhabditomorpha</taxon>
        <taxon>Strongyloidea</taxon>
        <taxon>Ancylostomatidae</taxon>
        <taxon>Bunostominae</taxon>
        <taxon>Necator</taxon>
    </lineage>
</organism>
<feature type="region of interest" description="Disordered" evidence="1">
    <location>
        <begin position="59"/>
        <end position="79"/>
    </location>
</feature>
<evidence type="ECO:0000313" key="3">
    <source>
        <dbReference type="Proteomes" id="UP001303046"/>
    </source>
</evidence>
<reference evidence="2 3" key="1">
    <citation type="submission" date="2023-08" db="EMBL/GenBank/DDBJ databases">
        <title>A Necator americanus chromosomal reference genome.</title>
        <authorList>
            <person name="Ilik V."/>
            <person name="Petrzelkova K.J."/>
            <person name="Pardy F."/>
            <person name="Fuh T."/>
            <person name="Niatou-Singa F.S."/>
            <person name="Gouil Q."/>
            <person name="Baker L."/>
            <person name="Ritchie M.E."/>
            <person name="Jex A.R."/>
            <person name="Gazzola D."/>
            <person name="Li H."/>
            <person name="Toshio Fujiwara R."/>
            <person name="Zhan B."/>
            <person name="Aroian R.V."/>
            <person name="Pafco B."/>
            <person name="Schwarz E.M."/>
        </authorList>
    </citation>
    <scope>NUCLEOTIDE SEQUENCE [LARGE SCALE GENOMIC DNA]</scope>
    <source>
        <strain evidence="2 3">Aroian</strain>
        <tissue evidence="2">Whole animal</tissue>
    </source>
</reference>
<dbReference type="EMBL" id="JAVFWL010000001">
    <property type="protein sequence ID" value="KAK6728730.1"/>
    <property type="molecule type" value="Genomic_DNA"/>
</dbReference>
<keyword evidence="3" id="KW-1185">Reference proteome</keyword>
<sequence>MVRSVCHKSTRQSPLIWTFAIPSPYPTFLEKLKEYSFLSSEDRESWAELCSRTAHLGEDADNRVRRRHQPADYASKSYV</sequence>